<name>A0A6A5Y3X4_9PLEO</name>
<accession>A0A6A5Y3X4</accession>
<dbReference type="Proteomes" id="UP000799778">
    <property type="component" value="Unassembled WGS sequence"/>
</dbReference>
<feature type="compositionally biased region" description="Polar residues" evidence="1">
    <location>
        <begin position="1"/>
        <end position="19"/>
    </location>
</feature>
<feature type="region of interest" description="Disordered" evidence="1">
    <location>
        <begin position="1"/>
        <end position="27"/>
    </location>
</feature>
<protein>
    <submittedName>
        <fullName evidence="2">Uncharacterized protein</fullName>
    </submittedName>
</protein>
<dbReference type="AlphaFoldDB" id="A0A6A5Y3X4"/>
<evidence type="ECO:0000313" key="3">
    <source>
        <dbReference type="Proteomes" id="UP000799778"/>
    </source>
</evidence>
<proteinExistence type="predicted"/>
<dbReference type="GeneID" id="54289078"/>
<keyword evidence="3" id="KW-1185">Reference proteome</keyword>
<gene>
    <name evidence="2" type="ORF">BU24DRAFT_458924</name>
</gene>
<dbReference type="EMBL" id="ML978067">
    <property type="protein sequence ID" value="KAF2019224.1"/>
    <property type="molecule type" value="Genomic_DNA"/>
</dbReference>
<sequence length="392" mass="45176">MSSSTISTIPASGGASQNPEAPPDVEAQHQRVRRVAEVLARLWLSYCHIYYPVEAVISRDKYSFYEGSYFYDQDFPMWNIVRQASGATPTPAFRYDKDLINGAALYNTCVSSNWMLYSVLKQQLHSEISFPFDSELLKTLYTNHSCCALGIGLGSLMWRTAYINPKRVYFDEGDHDEQTPIQFAHDFLEVKFEEPDTPPLVVDFSSRQFGIPSCVYTLDEYCKQFVDLKKNEIRTRNLDIELAESPESIKDRQMRQYIQGLTTEEIEELAEAMEKDEGFQFPWKAASMLEKEIEQLVKFTVPLWHQFCEAVDAIKPMSTPRLLAPKPEWPDDRQRIPIFMVGDEQEDIEPSTDAGVLYGGAVYNTCSTACLALFQRLHKELNRKYHIRVLRY</sequence>
<evidence type="ECO:0000313" key="2">
    <source>
        <dbReference type="EMBL" id="KAF2019224.1"/>
    </source>
</evidence>
<dbReference type="RefSeq" id="XP_033387563.1">
    <property type="nucleotide sequence ID" value="XM_033531681.1"/>
</dbReference>
<organism evidence="2 3">
    <name type="scientific">Aaosphaeria arxii CBS 175.79</name>
    <dbReference type="NCBI Taxonomy" id="1450172"/>
    <lineage>
        <taxon>Eukaryota</taxon>
        <taxon>Fungi</taxon>
        <taxon>Dikarya</taxon>
        <taxon>Ascomycota</taxon>
        <taxon>Pezizomycotina</taxon>
        <taxon>Dothideomycetes</taxon>
        <taxon>Pleosporomycetidae</taxon>
        <taxon>Pleosporales</taxon>
        <taxon>Pleosporales incertae sedis</taxon>
        <taxon>Aaosphaeria</taxon>
    </lineage>
</organism>
<reference evidence="2" key="1">
    <citation type="journal article" date="2020" name="Stud. Mycol.">
        <title>101 Dothideomycetes genomes: a test case for predicting lifestyles and emergence of pathogens.</title>
        <authorList>
            <person name="Haridas S."/>
            <person name="Albert R."/>
            <person name="Binder M."/>
            <person name="Bloem J."/>
            <person name="Labutti K."/>
            <person name="Salamov A."/>
            <person name="Andreopoulos B."/>
            <person name="Baker S."/>
            <person name="Barry K."/>
            <person name="Bills G."/>
            <person name="Bluhm B."/>
            <person name="Cannon C."/>
            <person name="Castanera R."/>
            <person name="Culley D."/>
            <person name="Daum C."/>
            <person name="Ezra D."/>
            <person name="Gonzalez J."/>
            <person name="Henrissat B."/>
            <person name="Kuo A."/>
            <person name="Liang C."/>
            <person name="Lipzen A."/>
            <person name="Lutzoni F."/>
            <person name="Magnuson J."/>
            <person name="Mondo S."/>
            <person name="Nolan M."/>
            <person name="Ohm R."/>
            <person name="Pangilinan J."/>
            <person name="Park H.-J."/>
            <person name="Ramirez L."/>
            <person name="Alfaro M."/>
            <person name="Sun H."/>
            <person name="Tritt A."/>
            <person name="Yoshinaga Y."/>
            <person name="Zwiers L.-H."/>
            <person name="Turgeon B."/>
            <person name="Goodwin S."/>
            <person name="Spatafora J."/>
            <person name="Crous P."/>
            <person name="Grigoriev I."/>
        </authorList>
    </citation>
    <scope>NUCLEOTIDE SEQUENCE</scope>
    <source>
        <strain evidence="2">CBS 175.79</strain>
    </source>
</reference>
<evidence type="ECO:0000256" key="1">
    <source>
        <dbReference type="SAM" id="MobiDB-lite"/>
    </source>
</evidence>